<name>A0A0G4FDH2_9ALVE</name>
<dbReference type="InterPro" id="IPR026913">
    <property type="entry name" value="METTL24"/>
</dbReference>
<dbReference type="AlphaFoldDB" id="A0A0G4FDH2"/>
<protein>
    <recommendedName>
        <fullName evidence="3">Methyltransferase domain-containing protein</fullName>
    </recommendedName>
</protein>
<reference evidence="2" key="1">
    <citation type="submission" date="2014-11" db="EMBL/GenBank/DDBJ databases">
        <authorList>
            <person name="Otto D Thomas"/>
            <person name="Naeem Raeece"/>
        </authorList>
    </citation>
    <scope>NUCLEOTIDE SEQUENCE</scope>
</reference>
<dbReference type="EMBL" id="CDMZ01000278">
    <property type="protein sequence ID" value="CEM10865.1"/>
    <property type="molecule type" value="Genomic_DNA"/>
</dbReference>
<dbReference type="InterPro" id="IPR029044">
    <property type="entry name" value="Nucleotide-diphossugar_trans"/>
</dbReference>
<feature type="signal peptide" evidence="1">
    <location>
        <begin position="1"/>
        <end position="19"/>
    </location>
</feature>
<keyword evidence="1" id="KW-0732">Signal</keyword>
<evidence type="ECO:0000313" key="2">
    <source>
        <dbReference type="EMBL" id="CEM10865.1"/>
    </source>
</evidence>
<proteinExistence type="predicted"/>
<gene>
    <name evidence="2" type="ORF">Cvel_16318</name>
</gene>
<dbReference type="Gene3D" id="3.90.550.10">
    <property type="entry name" value="Spore Coat Polysaccharide Biosynthesis Protein SpsA, Chain A"/>
    <property type="match status" value="1"/>
</dbReference>
<sequence>MRRLLPTTLLLAFPGVGRTFYRSVHEAGVGFDCSEENNTCEEVTVPPWEQSGSAWLQQHLEYSTRVYAQQVVTRTQELRRRYGGEMESGGGLKFGDAQLWDLFPPAFNCPFRDRIGQSSMQGGGDVCNWQAVAPQGGGEDQCEVFSFTWGGTDMGFENEFPAVTGCHVTVFDPTAESLPGGAFQENPCGAFHGGSVDFVRLGLGDENGVGANGTFHVRTLSNLMDALGVRRLAFLKLDVKGAEWKAVEEMRTSGALSRVDQLSVVLHCPPISHQMSTESESISLLSSVLRLFQTLESEGLFPFAREFRDTVSPPLPIIQYSFVRTPSMYLSHVPYRYAHKRCTGRSWVGEGGGEQRGGRIERLRVLRASLERVVLESCVQKSVEMQGSNSSSSLLRSFAGGRKAIAVLQRGSLSGQGDQVFLNLVYRTVSLLEREWSLGYEHIILHEGDILEDAQERIRSAVGAQLASDVRKRGAALRLQFCDVSDVWRGRNSQLSEETEEKLAKAARLGCAPTELSRKFPVGYKGMCAFWFADFARSSCLSRFEFVWRIDDDILLTGPANVDDPAVVHLRGESVPGPLTLLGGAELGPYDEEGVMRGMSSLFSSFAEQDQHRRLQWHPPQGGFWNSLRSNVMLFNMSWVRSYEVQKLVVAVDDSDCIWTNRWGDEPLWGAVQRILGLDTRSLLVSVPHFHCRWKGCVFHHLK</sequence>
<feature type="chain" id="PRO_5005188922" description="Methyltransferase domain-containing protein" evidence="1">
    <location>
        <begin position="20"/>
        <end position="703"/>
    </location>
</feature>
<evidence type="ECO:0000256" key="1">
    <source>
        <dbReference type="SAM" id="SignalP"/>
    </source>
</evidence>
<evidence type="ECO:0008006" key="3">
    <source>
        <dbReference type="Google" id="ProtNLM"/>
    </source>
</evidence>
<dbReference type="VEuPathDB" id="CryptoDB:Cvel_16318"/>
<organism evidence="2">
    <name type="scientific">Chromera velia CCMP2878</name>
    <dbReference type="NCBI Taxonomy" id="1169474"/>
    <lineage>
        <taxon>Eukaryota</taxon>
        <taxon>Sar</taxon>
        <taxon>Alveolata</taxon>
        <taxon>Colpodellida</taxon>
        <taxon>Chromeraceae</taxon>
        <taxon>Chromera</taxon>
    </lineage>
</organism>
<dbReference type="PANTHER" id="PTHR32026:SF10">
    <property type="entry name" value="METHYLTRANSFERASE-LIKE PROTEIN 24-RELATED"/>
    <property type="match status" value="1"/>
</dbReference>
<dbReference type="PANTHER" id="PTHR32026">
    <property type="entry name" value="METHYLTRANSFERASE-LIKE PROTEIN 24"/>
    <property type="match status" value="1"/>
</dbReference>
<dbReference type="SUPFAM" id="SSF53448">
    <property type="entry name" value="Nucleotide-diphospho-sugar transferases"/>
    <property type="match status" value="1"/>
</dbReference>
<accession>A0A0G4FDH2</accession>